<dbReference type="Gene3D" id="3.40.50.1820">
    <property type="entry name" value="alpha/beta hydrolase"/>
    <property type="match status" value="1"/>
</dbReference>
<evidence type="ECO:0000256" key="2">
    <source>
        <dbReference type="PIRSR" id="PIRSR639069-2"/>
    </source>
</evidence>
<dbReference type="RefSeq" id="WP_030507282.1">
    <property type="nucleotide sequence ID" value="NZ_FTNI01000034.1"/>
</dbReference>
<feature type="active site" description="Charge relay system" evidence="1">
    <location>
        <position position="301"/>
    </location>
</feature>
<organism evidence="4 5">
    <name type="scientific">Microbispora rosea</name>
    <dbReference type="NCBI Taxonomy" id="58117"/>
    <lineage>
        <taxon>Bacteria</taxon>
        <taxon>Bacillati</taxon>
        <taxon>Actinomycetota</taxon>
        <taxon>Actinomycetes</taxon>
        <taxon>Streptosporangiales</taxon>
        <taxon>Streptosporangiaceae</taxon>
        <taxon>Microbispora</taxon>
    </lineage>
</organism>
<dbReference type="PANTHER" id="PTHR40111:SF1">
    <property type="entry name" value="CEPHALOSPORIN-C DEACETYLASE"/>
    <property type="match status" value="1"/>
</dbReference>
<dbReference type="InterPro" id="IPR029058">
    <property type="entry name" value="AB_hydrolase_fold"/>
</dbReference>
<gene>
    <name evidence="4" type="ORF">SAMN05421833_13419</name>
</gene>
<feature type="active site" description="Charge relay system" evidence="1">
    <location>
        <position position="272"/>
    </location>
</feature>
<name>A0A1N7GYJ3_9ACTN</name>
<dbReference type="InterPro" id="IPR039069">
    <property type="entry name" value="CE7"/>
</dbReference>
<dbReference type="Pfam" id="PF05448">
    <property type="entry name" value="AXE1"/>
    <property type="match status" value="1"/>
</dbReference>
<dbReference type="PANTHER" id="PTHR40111">
    <property type="entry name" value="CEPHALOSPORIN-C DEACETYLASE"/>
    <property type="match status" value="1"/>
</dbReference>
<accession>A0A1N7GYJ3</accession>
<evidence type="ECO:0000259" key="3">
    <source>
        <dbReference type="Pfam" id="PF05448"/>
    </source>
</evidence>
<dbReference type="AlphaFoldDB" id="A0A1N7GYJ3"/>
<dbReference type="OrthoDB" id="9770528at2"/>
<keyword evidence="5" id="KW-1185">Reference proteome</keyword>
<feature type="active site" description="Nucleophile" evidence="1">
    <location>
        <position position="186"/>
    </location>
</feature>
<dbReference type="Proteomes" id="UP000186096">
    <property type="component" value="Unassembled WGS sequence"/>
</dbReference>
<sequence length="321" mass="35103">MFVDMPLDQLRAYLPERREPADFDAFWDRTLAEARTHDLNPVFEPYEADLALVDVADVTFSGFGGHPIKGWFIAPAGASGPLPCVVEFIGYGGGRGRPHDWLLWPAAGYATFVMDTRGQGGTWRSGDTPDPVGGNGAQIPGKLTQGVFDRDDYYYRRLYTDVVRAVEAARSHPLVDAARVVVTGGSQGGGMALAASALVPDLAYAFVNVPFMCDIRRAVEITDEEPYGELGRFCGIHRTRVEDIFATIDYFDGLHFAARARTPARFSVALRDGVTPASTVFAAYNHYAGPKDITVWPFNGHEGGESQQALEQLRLARKILG</sequence>
<dbReference type="GO" id="GO:0052689">
    <property type="term" value="F:carboxylic ester hydrolase activity"/>
    <property type="evidence" value="ECO:0007669"/>
    <property type="project" value="TreeGrafter"/>
</dbReference>
<dbReference type="GeneID" id="97495628"/>
<evidence type="ECO:0000256" key="1">
    <source>
        <dbReference type="PIRSR" id="PIRSR639069-1"/>
    </source>
</evidence>
<dbReference type="InterPro" id="IPR008391">
    <property type="entry name" value="AXE1_dom"/>
</dbReference>
<dbReference type="GO" id="GO:0005976">
    <property type="term" value="P:polysaccharide metabolic process"/>
    <property type="evidence" value="ECO:0007669"/>
    <property type="project" value="TreeGrafter"/>
</dbReference>
<feature type="domain" description="Acetyl xylan esterase" evidence="3">
    <location>
        <begin position="2"/>
        <end position="315"/>
    </location>
</feature>
<proteinExistence type="predicted"/>
<dbReference type="SUPFAM" id="SSF53474">
    <property type="entry name" value="alpha/beta-Hydrolases"/>
    <property type="match status" value="1"/>
</dbReference>
<reference evidence="5" key="1">
    <citation type="submission" date="2017-01" db="EMBL/GenBank/DDBJ databases">
        <authorList>
            <person name="Varghese N."/>
            <person name="Submissions S."/>
        </authorList>
    </citation>
    <scope>NUCLEOTIDE SEQUENCE [LARGE SCALE GENOMIC DNA]</scope>
    <source>
        <strain evidence="5">ATCC 12950</strain>
    </source>
</reference>
<dbReference type="EMBL" id="FTNI01000034">
    <property type="protein sequence ID" value="SIS17518.1"/>
    <property type="molecule type" value="Genomic_DNA"/>
</dbReference>
<protein>
    <submittedName>
        <fullName evidence="4">Cephalosporin-C deacetylase</fullName>
    </submittedName>
</protein>
<evidence type="ECO:0000313" key="5">
    <source>
        <dbReference type="Proteomes" id="UP000186096"/>
    </source>
</evidence>
<evidence type="ECO:0000313" key="4">
    <source>
        <dbReference type="EMBL" id="SIS17518.1"/>
    </source>
</evidence>
<feature type="binding site" evidence="2">
    <location>
        <position position="91"/>
    </location>
    <ligand>
        <name>substrate</name>
    </ligand>
</feature>
<dbReference type="STRING" id="58117.SAMN05421833_13419"/>